<sequence length="426" mass="46234">MPKVDTWTGAEARLLRKVALRMTVREFATELGISPRTVSKWEQAGSSRQPRPHFQAMFDTLLDRADKAAHRRFAQALADRDSDDSGVDRRVFNKTLLGISTLALPAWAHTTSATPAGMNVDKVHVQTLRAAADWIRQRDQHVGGGVLLHQAADCLTRAKAMLETATYTPEVGTALMSATGDLALCAGWVAYDADREDLARQWYSDALALASEAGDDDLAVHALQNASLLAMSPTGTGSPSRAMQLTERSRIIARNIRSSRLHALIAARSAIAHAAMGDRPNFERAIGTAWREVEHAEGHEPPADTAIWLQFVVPAEVRYHEARGHAYLGDLDAAAAIYHAGAEEQPDPRNATNYRAALASTLADAGDTSTAITEGVTVLSSLEENVSSWRTLRRLEPVREAAANHRGGEEFHVRFDNLKAMNGGAA</sequence>
<proteinExistence type="predicted"/>
<protein>
    <recommendedName>
        <fullName evidence="1">HTH cro/C1-type domain-containing protein</fullName>
    </recommendedName>
</protein>
<name>A0A1J4MX84_9ACTN</name>
<dbReference type="SUPFAM" id="SSF48452">
    <property type="entry name" value="TPR-like"/>
    <property type="match status" value="1"/>
</dbReference>
<dbReference type="CDD" id="cd00093">
    <property type="entry name" value="HTH_XRE"/>
    <property type="match status" value="1"/>
</dbReference>
<dbReference type="AlphaFoldDB" id="A0A1J4MX84"/>
<accession>A0A1J4MX84</accession>
<dbReference type="OrthoDB" id="4523834at2"/>
<dbReference type="STRING" id="1844.UG56_025420"/>
<organism evidence="2 3">
    <name type="scientific">Nocardioides luteus</name>
    <dbReference type="NCBI Taxonomy" id="1844"/>
    <lineage>
        <taxon>Bacteria</taxon>
        <taxon>Bacillati</taxon>
        <taxon>Actinomycetota</taxon>
        <taxon>Actinomycetes</taxon>
        <taxon>Propionibacteriales</taxon>
        <taxon>Nocardioidaceae</taxon>
        <taxon>Nocardioides</taxon>
    </lineage>
</organism>
<evidence type="ECO:0000259" key="1">
    <source>
        <dbReference type="Pfam" id="PF01381"/>
    </source>
</evidence>
<keyword evidence="3" id="KW-1185">Reference proteome</keyword>
<dbReference type="InterPro" id="IPR011990">
    <property type="entry name" value="TPR-like_helical_dom_sf"/>
</dbReference>
<dbReference type="GO" id="GO:0003677">
    <property type="term" value="F:DNA binding"/>
    <property type="evidence" value="ECO:0007669"/>
    <property type="project" value="InterPro"/>
</dbReference>
<dbReference type="Gene3D" id="1.25.40.10">
    <property type="entry name" value="Tetratricopeptide repeat domain"/>
    <property type="match status" value="1"/>
</dbReference>
<dbReference type="InterPro" id="IPR010982">
    <property type="entry name" value="Lambda_DNA-bd_dom_sf"/>
</dbReference>
<dbReference type="InterPro" id="IPR001387">
    <property type="entry name" value="Cro/C1-type_HTH"/>
</dbReference>
<comment type="caution">
    <text evidence="2">The sequence shown here is derived from an EMBL/GenBank/DDBJ whole genome shotgun (WGS) entry which is preliminary data.</text>
</comment>
<evidence type="ECO:0000313" key="2">
    <source>
        <dbReference type="EMBL" id="OIJ23950.1"/>
    </source>
</evidence>
<evidence type="ECO:0000313" key="3">
    <source>
        <dbReference type="Proteomes" id="UP000033772"/>
    </source>
</evidence>
<dbReference type="Proteomes" id="UP000033772">
    <property type="component" value="Unassembled WGS sequence"/>
</dbReference>
<dbReference type="EMBL" id="JZDQ02000050">
    <property type="protein sequence ID" value="OIJ23950.1"/>
    <property type="molecule type" value="Genomic_DNA"/>
</dbReference>
<gene>
    <name evidence="2" type="ORF">UG56_025420</name>
</gene>
<dbReference type="Pfam" id="PF01381">
    <property type="entry name" value="HTH_3"/>
    <property type="match status" value="1"/>
</dbReference>
<feature type="domain" description="HTH cro/C1-type" evidence="1">
    <location>
        <begin position="14"/>
        <end position="44"/>
    </location>
</feature>
<dbReference type="Gene3D" id="1.10.260.40">
    <property type="entry name" value="lambda repressor-like DNA-binding domains"/>
    <property type="match status" value="1"/>
</dbReference>
<reference evidence="2" key="1">
    <citation type="submission" date="2016-10" db="EMBL/GenBank/DDBJ databases">
        <title>Draft Genome Sequence of Nocardioides luteus Strain BAFB, an Alkane-Degrading Bacterium Isolated from JP-7 Polluted Soil.</title>
        <authorList>
            <person name="Brown L."/>
            <person name="Ruiz O.N."/>
            <person name="Gunasekera T."/>
        </authorList>
    </citation>
    <scope>NUCLEOTIDE SEQUENCE [LARGE SCALE GENOMIC DNA]</scope>
    <source>
        <strain evidence="2">BAFB</strain>
    </source>
</reference>